<dbReference type="InterPro" id="IPR036383">
    <property type="entry name" value="TSP1_rpt_sf"/>
</dbReference>
<dbReference type="GO" id="GO:0005576">
    <property type="term" value="C:extracellular region"/>
    <property type="evidence" value="ECO:0007669"/>
    <property type="project" value="UniProtKB-SubCell"/>
</dbReference>
<dbReference type="GO" id="GO:0006508">
    <property type="term" value="P:proteolysis"/>
    <property type="evidence" value="ECO:0007669"/>
    <property type="project" value="TreeGrafter"/>
</dbReference>
<feature type="non-terminal residue" evidence="6">
    <location>
        <position position="1"/>
    </location>
</feature>
<evidence type="ECO:0000313" key="6">
    <source>
        <dbReference type="EMBL" id="GIY48039.1"/>
    </source>
</evidence>
<evidence type="ECO:0000256" key="3">
    <source>
        <dbReference type="ARBA" id="ARBA00022729"/>
    </source>
</evidence>
<dbReference type="AlphaFoldDB" id="A0AAV4TS73"/>
<evidence type="ECO:0000256" key="2">
    <source>
        <dbReference type="ARBA" id="ARBA00022525"/>
    </source>
</evidence>
<dbReference type="GO" id="GO:0030198">
    <property type="term" value="P:extracellular matrix organization"/>
    <property type="evidence" value="ECO:0007669"/>
    <property type="project" value="TreeGrafter"/>
</dbReference>
<keyword evidence="6" id="KW-0482">Metalloprotease</keyword>
<keyword evidence="2" id="KW-0964">Secreted</keyword>
<dbReference type="Proteomes" id="UP001054945">
    <property type="component" value="Unassembled WGS sequence"/>
</dbReference>
<keyword evidence="3" id="KW-0732">Signal</keyword>
<dbReference type="Pfam" id="PF19030">
    <property type="entry name" value="TSP1_ADAMTS"/>
    <property type="match status" value="3"/>
</dbReference>
<gene>
    <name evidence="6" type="primary">Adamts7</name>
    <name evidence="6" type="ORF">CEXT_729191</name>
</gene>
<dbReference type="PANTHER" id="PTHR13723:SF200">
    <property type="entry name" value="ADAM METALLOPEPTIDASE WITH THROMBOSPONDIN TYPE 1 MOTIF B, ISOFORM B"/>
    <property type="match status" value="1"/>
</dbReference>
<dbReference type="PROSITE" id="PS50092">
    <property type="entry name" value="TSP1"/>
    <property type="match status" value="2"/>
</dbReference>
<keyword evidence="6" id="KW-0645">Protease</keyword>
<dbReference type="FunFam" id="2.20.100.10:FF:000005">
    <property type="entry name" value="ADAM metallopeptidase with thrombospondin type 1 motif 9"/>
    <property type="match status" value="2"/>
</dbReference>
<proteinExistence type="predicted"/>
<accession>A0AAV4TS73</accession>
<dbReference type="PANTHER" id="PTHR13723">
    <property type="entry name" value="ADAMTS A DISINTEGRIN AND METALLOPROTEASE WITH THROMBOSPONDIN MOTIFS PROTEASE"/>
    <property type="match status" value="1"/>
</dbReference>
<feature type="region of interest" description="Disordered" evidence="5">
    <location>
        <begin position="124"/>
        <end position="159"/>
    </location>
</feature>
<dbReference type="InterPro" id="IPR000884">
    <property type="entry name" value="TSP1_rpt"/>
</dbReference>
<reference evidence="6 7" key="1">
    <citation type="submission" date="2021-06" db="EMBL/GenBank/DDBJ databases">
        <title>Caerostris extrusa draft genome.</title>
        <authorList>
            <person name="Kono N."/>
            <person name="Arakawa K."/>
        </authorList>
    </citation>
    <scope>NUCLEOTIDE SEQUENCE [LARGE SCALE GENOMIC DNA]</scope>
</reference>
<organism evidence="6 7">
    <name type="scientific">Caerostris extrusa</name>
    <name type="common">Bark spider</name>
    <name type="synonym">Caerostris bankana</name>
    <dbReference type="NCBI Taxonomy" id="172846"/>
    <lineage>
        <taxon>Eukaryota</taxon>
        <taxon>Metazoa</taxon>
        <taxon>Ecdysozoa</taxon>
        <taxon>Arthropoda</taxon>
        <taxon>Chelicerata</taxon>
        <taxon>Arachnida</taxon>
        <taxon>Araneae</taxon>
        <taxon>Araneomorphae</taxon>
        <taxon>Entelegynae</taxon>
        <taxon>Araneoidea</taxon>
        <taxon>Araneidae</taxon>
        <taxon>Caerostris</taxon>
    </lineage>
</organism>
<evidence type="ECO:0000313" key="7">
    <source>
        <dbReference type="Proteomes" id="UP001054945"/>
    </source>
</evidence>
<evidence type="ECO:0000256" key="1">
    <source>
        <dbReference type="ARBA" id="ARBA00004613"/>
    </source>
</evidence>
<dbReference type="InterPro" id="IPR050439">
    <property type="entry name" value="ADAMTS_ADAMTS-like"/>
</dbReference>
<dbReference type="SUPFAM" id="SSF82895">
    <property type="entry name" value="TSP-1 type 1 repeat"/>
    <property type="match status" value="3"/>
</dbReference>
<dbReference type="Gene3D" id="2.20.100.10">
    <property type="entry name" value="Thrombospondin type-1 (TSP1) repeat"/>
    <property type="match status" value="3"/>
</dbReference>
<feature type="compositionally biased region" description="Basic residues" evidence="5">
    <location>
        <begin position="136"/>
        <end position="158"/>
    </location>
</feature>
<evidence type="ECO:0000256" key="4">
    <source>
        <dbReference type="ARBA" id="ARBA00022737"/>
    </source>
</evidence>
<dbReference type="GO" id="GO:0004222">
    <property type="term" value="F:metalloendopeptidase activity"/>
    <property type="evidence" value="ECO:0007669"/>
    <property type="project" value="TreeGrafter"/>
</dbReference>
<keyword evidence="4" id="KW-0677">Repeat</keyword>
<dbReference type="SMART" id="SM00209">
    <property type="entry name" value="TSP1"/>
    <property type="match status" value="3"/>
</dbReference>
<name>A0AAV4TS73_CAEEX</name>
<protein>
    <submittedName>
        <fullName evidence="6">A disintegrin and metalloproteinase with thrombospondin motifs 7</fullName>
    </submittedName>
</protein>
<sequence length="412" mass="46673">VCSDEPQLPEPRVLCSQPDGRCKEEEKPMSRRPCANLTCGVWLVGNWSERRVLVSKLDKLLCLLPARGLLNLNIGMPFIMLEKEENKVEISQMPTKLSATRPRSLLKLRSAITVSPARRRTKTPTFIPVDEPTKEPKKHGHKHRHGHDPKPNPKKSSRPRFIVKDIIQIPMEPALIPYVFEDDDEDDDGDQSGSRYAWKVSVWTKCSSRCDGGSRKRDAVCLDTVSKHVVVEELCDAYRRPATLETCNTEPCLDWVISEWSQCSAKCGEGEMHREVTCPRTDHCNPNTRPEDKATCSLRPCIDWVEGSWSQCSTTCGGGVQIRHVKCVNLTSQGPATGCSNELKPNHRQVCNLDPCPESKAAFSECRDKMDNGLCKSLRHMCGTWYFKEKCCITCTRKSKPRRPSRERHHHS</sequence>
<dbReference type="GO" id="GO:0031012">
    <property type="term" value="C:extracellular matrix"/>
    <property type="evidence" value="ECO:0007669"/>
    <property type="project" value="TreeGrafter"/>
</dbReference>
<comment type="subcellular location">
    <subcellularLocation>
        <location evidence="1">Secreted</location>
    </subcellularLocation>
</comment>
<keyword evidence="7" id="KW-1185">Reference proteome</keyword>
<keyword evidence="6" id="KW-0378">Hydrolase</keyword>
<dbReference type="EMBL" id="BPLR01011668">
    <property type="protein sequence ID" value="GIY48039.1"/>
    <property type="molecule type" value="Genomic_DNA"/>
</dbReference>
<comment type="caution">
    <text evidence="6">The sequence shown here is derived from an EMBL/GenBank/DDBJ whole genome shotgun (WGS) entry which is preliminary data.</text>
</comment>
<evidence type="ECO:0000256" key="5">
    <source>
        <dbReference type="SAM" id="MobiDB-lite"/>
    </source>
</evidence>